<sequence length="78" mass="8539">MRATIQLDDHLHDLARKHAVAKGKTFTALVEEALREKLLFKGKSSVEKKHVTLKTVSGRGVQSGVDLDSNAAVLNLMD</sequence>
<proteinExistence type="predicted"/>
<name>A0A6S6UJI6_9GAMM</name>
<accession>A0A6S6UJI6</accession>
<reference evidence="1" key="1">
    <citation type="submission" date="2020-01" db="EMBL/GenBank/DDBJ databases">
        <authorList>
            <person name="Meier V. D."/>
            <person name="Meier V D."/>
        </authorList>
    </citation>
    <scope>NUCLEOTIDE SEQUENCE</scope>
    <source>
        <strain evidence="1">HLG_WM_MAG_09</strain>
    </source>
</reference>
<gene>
    <name evidence="1" type="ORF">HELGO_WM52147</name>
</gene>
<organism evidence="1">
    <name type="scientific">uncultured Thiotrichaceae bacterium</name>
    <dbReference type="NCBI Taxonomy" id="298394"/>
    <lineage>
        <taxon>Bacteria</taxon>
        <taxon>Pseudomonadati</taxon>
        <taxon>Pseudomonadota</taxon>
        <taxon>Gammaproteobacteria</taxon>
        <taxon>Thiotrichales</taxon>
        <taxon>Thiotrichaceae</taxon>
        <taxon>environmental samples</taxon>
    </lineage>
</organism>
<protein>
    <submittedName>
        <fullName evidence="1">CopG family transcriptional regulator</fullName>
    </submittedName>
</protein>
<evidence type="ECO:0000313" key="1">
    <source>
        <dbReference type="EMBL" id="CAA6829002.1"/>
    </source>
</evidence>
<dbReference type="AlphaFoldDB" id="A0A6S6UJI6"/>
<dbReference type="EMBL" id="CACVAT010000490">
    <property type="protein sequence ID" value="CAA6829002.1"/>
    <property type="molecule type" value="Genomic_DNA"/>
</dbReference>